<accession>A0A3B1AND6</accession>
<evidence type="ECO:0000256" key="2">
    <source>
        <dbReference type="ARBA" id="ARBA00009695"/>
    </source>
</evidence>
<organism evidence="8">
    <name type="scientific">hydrothermal vent metagenome</name>
    <dbReference type="NCBI Taxonomy" id="652676"/>
    <lineage>
        <taxon>unclassified sequences</taxon>
        <taxon>metagenomes</taxon>
        <taxon>ecological metagenomes</taxon>
    </lineage>
</organism>
<dbReference type="InterPro" id="IPR053926">
    <property type="entry name" value="RecX_HTH_1st"/>
</dbReference>
<feature type="domain" description="RecX second three-helical" evidence="5">
    <location>
        <begin position="70"/>
        <end position="110"/>
    </location>
</feature>
<proteinExistence type="inferred from homology"/>
<sequence length="162" mass="18760">MARDAQFHKQASLFDNELDPVNEARHHAVRLLVNREHSYYELHQKLIQKGHDSDSVVTALDDLVARGKLSDERFTEMFITSRVNRGTGPNKIMAELLQKDVSDIIIFQALRGCGVNWIQFAEQARQKKFGNSIPDNYDEKMRQARFLQNRGYSAEHMPNLFN</sequence>
<feature type="domain" description="RecX third three-helical" evidence="6">
    <location>
        <begin position="121"/>
        <end position="155"/>
    </location>
</feature>
<dbReference type="GO" id="GO:0006282">
    <property type="term" value="P:regulation of DNA repair"/>
    <property type="evidence" value="ECO:0007669"/>
    <property type="project" value="InterPro"/>
</dbReference>
<dbReference type="EMBL" id="UOFS01000014">
    <property type="protein sequence ID" value="VAW94206.1"/>
    <property type="molecule type" value="Genomic_DNA"/>
</dbReference>
<protein>
    <recommendedName>
        <fullName evidence="3">Regulatory protein RecX</fullName>
    </recommendedName>
</protein>
<dbReference type="InterPro" id="IPR053925">
    <property type="entry name" value="RecX_HTH_3rd"/>
</dbReference>
<dbReference type="Pfam" id="PF21982">
    <property type="entry name" value="RecX_HTH1"/>
    <property type="match status" value="1"/>
</dbReference>
<dbReference type="Pfam" id="PF21981">
    <property type="entry name" value="RecX_HTH3"/>
    <property type="match status" value="1"/>
</dbReference>
<gene>
    <name evidence="8" type="ORF">MNBD_GAMMA22-2180</name>
</gene>
<dbReference type="GO" id="GO:0005737">
    <property type="term" value="C:cytoplasm"/>
    <property type="evidence" value="ECO:0007669"/>
    <property type="project" value="UniProtKB-SubCell"/>
</dbReference>
<evidence type="ECO:0000256" key="3">
    <source>
        <dbReference type="ARBA" id="ARBA00018111"/>
    </source>
</evidence>
<comment type="subcellular location">
    <subcellularLocation>
        <location evidence="1">Cytoplasm</location>
    </subcellularLocation>
</comment>
<name>A0A3B1AND6_9ZZZZ</name>
<dbReference type="InterPro" id="IPR036388">
    <property type="entry name" value="WH-like_DNA-bd_sf"/>
</dbReference>
<dbReference type="PANTHER" id="PTHR33602:SF1">
    <property type="entry name" value="REGULATORY PROTEIN RECX FAMILY PROTEIN"/>
    <property type="match status" value="1"/>
</dbReference>
<evidence type="ECO:0000256" key="4">
    <source>
        <dbReference type="ARBA" id="ARBA00022490"/>
    </source>
</evidence>
<dbReference type="AlphaFoldDB" id="A0A3B1AND6"/>
<dbReference type="InterPro" id="IPR053924">
    <property type="entry name" value="RecX_HTH_2nd"/>
</dbReference>
<dbReference type="Pfam" id="PF02631">
    <property type="entry name" value="RecX_HTH2"/>
    <property type="match status" value="1"/>
</dbReference>
<comment type="similarity">
    <text evidence="2">Belongs to the RecX family.</text>
</comment>
<dbReference type="HAMAP" id="MF_01114">
    <property type="entry name" value="RecX"/>
    <property type="match status" value="1"/>
</dbReference>
<keyword evidence="4" id="KW-0963">Cytoplasm</keyword>
<evidence type="ECO:0000259" key="6">
    <source>
        <dbReference type="Pfam" id="PF21981"/>
    </source>
</evidence>
<evidence type="ECO:0000313" key="8">
    <source>
        <dbReference type="EMBL" id="VAW94206.1"/>
    </source>
</evidence>
<evidence type="ECO:0000259" key="7">
    <source>
        <dbReference type="Pfam" id="PF21982"/>
    </source>
</evidence>
<dbReference type="Gene3D" id="1.10.10.10">
    <property type="entry name" value="Winged helix-like DNA-binding domain superfamily/Winged helix DNA-binding domain"/>
    <property type="match status" value="3"/>
</dbReference>
<dbReference type="PANTHER" id="PTHR33602">
    <property type="entry name" value="REGULATORY PROTEIN RECX FAMILY PROTEIN"/>
    <property type="match status" value="1"/>
</dbReference>
<feature type="domain" description="RecX first three-helical" evidence="7">
    <location>
        <begin position="24"/>
        <end position="63"/>
    </location>
</feature>
<evidence type="ECO:0000256" key="1">
    <source>
        <dbReference type="ARBA" id="ARBA00004496"/>
    </source>
</evidence>
<evidence type="ECO:0000259" key="5">
    <source>
        <dbReference type="Pfam" id="PF02631"/>
    </source>
</evidence>
<reference evidence="8" key="1">
    <citation type="submission" date="2018-06" db="EMBL/GenBank/DDBJ databases">
        <authorList>
            <person name="Zhirakovskaya E."/>
        </authorList>
    </citation>
    <scope>NUCLEOTIDE SEQUENCE</scope>
</reference>
<dbReference type="InterPro" id="IPR003783">
    <property type="entry name" value="Regulatory_RecX"/>
</dbReference>